<proteinExistence type="predicted"/>
<evidence type="ECO:0008006" key="4">
    <source>
        <dbReference type="Google" id="ProtNLM"/>
    </source>
</evidence>
<evidence type="ECO:0000313" key="3">
    <source>
        <dbReference type="Proteomes" id="UP001202717"/>
    </source>
</evidence>
<keyword evidence="1" id="KW-1133">Transmembrane helix</keyword>
<sequence>MSVLINQLKTLLYSFLLIFVVGLILLGTLLGIHFHKDVPLEILTNDLAVIGELPIYAGFLSQVGILLWSAAAAICMYSVQFIANKEHQKFIKASVYITMLLGLDDAFMFHETLFPSLGIHQKVVFLCYGIMMLVYLYRYYKLILTTDFILFIFALGWFGISMLIDNCIRDVSPYITKLAEDGTKFIGIVTWLVFFARTCKKFQEYNDLKST</sequence>
<feature type="transmembrane region" description="Helical" evidence="1">
    <location>
        <begin position="144"/>
        <end position="164"/>
    </location>
</feature>
<gene>
    <name evidence="2" type="ORF">MUN68_005620</name>
</gene>
<dbReference type="Proteomes" id="UP001202717">
    <property type="component" value="Chromosome"/>
</dbReference>
<dbReference type="RefSeq" id="WP_249995685.1">
    <property type="nucleotide sequence ID" value="NZ_CP116221.1"/>
</dbReference>
<feature type="transmembrane region" description="Helical" evidence="1">
    <location>
        <begin position="12"/>
        <end position="35"/>
    </location>
</feature>
<organism evidence="2 3">
    <name type="scientific">Psychroserpens ponticola</name>
    <dbReference type="NCBI Taxonomy" id="2932268"/>
    <lineage>
        <taxon>Bacteria</taxon>
        <taxon>Pseudomonadati</taxon>
        <taxon>Bacteroidota</taxon>
        <taxon>Flavobacteriia</taxon>
        <taxon>Flavobacteriales</taxon>
        <taxon>Flavobacteriaceae</taxon>
        <taxon>Psychroserpens</taxon>
    </lineage>
</organism>
<keyword evidence="1" id="KW-0472">Membrane</keyword>
<feature type="transmembrane region" description="Helical" evidence="1">
    <location>
        <begin position="90"/>
        <end position="107"/>
    </location>
</feature>
<feature type="transmembrane region" description="Helical" evidence="1">
    <location>
        <begin position="119"/>
        <end position="137"/>
    </location>
</feature>
<evidence type="ECO:0000313" key="2">
    <source>
        <dbReference type="EMBL" id="WCO02968.1"/>
    </source>
</evidence>
<keyword evidence="3" id="KW-1185">Reference proteome</keyword>
<name>A0ABY7S1G1_9FLAO</name>
<accession>A0ABY7S1G1</accession>
<keyword evidence="1" id="KW-0812">Transmembrane</keyword>
<reference evidence="2 3" key="1">
    <citation type="submission" date="2023-01" db="EMBL/GenBank/DDBJ databases">
        <title>Psychroserpens ponticola sp. nov., isolated from seawater.</title>
        <authorList>
            <person name="Kristyanto S."/>
            <person name="Jung J."/>
            <person name="Kim J.M."/>
            <person name="Jeon C.O."/>
        </authorList>
    </citation>
    <scope>NUCLEOTIDE SEQUENCE [LARGE SCALE GENOMIC DNA]</scope>
    <source>
        <strain evidence="2 3">MSW6</strain>
    </source>
</reference>
<protein>
    <recommendedName>
        <fullName evidence="4">DUF998 domain-containing protein</fullName>
    </recommendedName>
</protein>
<evidence type="ECO:0000256" key="1">
    <source>
        <dbReference type="SAM" id="Phobius"/>
    </source>
</evidence>
<feature type="transmembrane region" description="Helical" evidence="1">
    <location>
        <begin position="55"/>
        <end position="78"/>
    </location>
</feature>
<dbReference type="EMBL" id="CP116221">
    <property type="protein sequence ID" value="WCO02968.1"/>
    <property type="molecule type" value="Genomic_DNA"/>
</dbReference>